<keyword evidence="6" id="KW-0238">DNA-binding</keyword>
<comment type="similarity">
    <text evidence="1">Belongs to the helicase family. UvrD subfamily.</text>
</comment>
<evidence type="ECO:0000313" key="16">
    <source>
        <dbReference type="Proteomes" id="UP000004508"/>
    </source>
</evidence>
<dbReference type="RefSeq" id="WP_007904825.1">
    <property type="nucleotide sequence ID" value="NZ_ADVG01000001.1"/>
</dbReference>
<feature type="binding site" evidence="11">
    <location>
        <begin position="45"/>
        <end position="52"/>
    </location>
    <ligand>
        <name>ATP</name>
        <dbReference type="ChEBI" id="CHEBI:30616"/>
    </ligand>
</feature>
<evidence type="ECO:0000256" key="10">
    <source>
        <dbReference type="ARBA" id="ARBA00048988"/>
    </source>
</evidence>
<dbReference type="SUPFAM" id="SSF52540">
    <property type="entry name" value="P-loop containing nucleoside triphosphate hydrolases"/>
    <property type="match status" value="1"/>
</dbReference>
<sequence length="765" mass="87190">MATQRAQSRAKTTASKTTASKIEFVANPQQAAAIAHTDGPAAFIAAAGTGKTAILVQRLVRLIADVGVAPEAILCVTFTRAAAEEMEKRALKSLKARGLLIKDLKALRVVTFHGLGHVMLREKLQLKPQELNQRLISGDPRQWLAEDIVRPWRSDRSRGMNWEVNITDVLAAVDRAKEELIQPEQSQDFFRRHLGLMPELAVRYQEFFERYEQTKQKEKLYDLSDLIYIPLLLLESSPKFRKTWQNRYQYLQIDETQDTSPSQYKLIQYLAAPRHNVVVVGDPDQAIYQFRGASPEASILSFKSMYPKGKIYRIEHNYRSTPQILEAANTLISKNDITPGFEKVLRPTLPSGAPVLVTAYPDQESEADGVATRIEELARAWRTQQDKLSYRDIFVLARTNYHLANLEIALARHHIPYRTVGGSSFFKRKTTRDILAFLTLVDGMRIYQDFLASRQTPNPRRREDVLTPVHCGEQNAAFRVVANIPSREYFTRTGKISHRFTPTFYGTLSSFASGQPLLQFCEEQAYTIASEFQLGVKDFVGLIQRISNKCHNRPAEAIKLLREYAYDTHLLHYDSRHKENADEDEETPKPREEVKLEGRFDELEELTEIAQRHHTIRHFLQAMAQLKEQAEDSSKNKRDCVSLMTVHKSKGLEAPVVFVMGMTESIFPHKRSFTMTEDGPIETSGIAEERRLAYVAYTRAQHLLFLTSLLRYRGSDAQASRFIYEAGLKPTDEDGILNPYLMTRDGDPREQPPKASPAVSMPTLF</sequence>
<dbReference type="EC" id="5.6.2.4" evidence="9"/>
<keyword evidence="3 11" id="KW-0378">Hydrolase</keyword>
<dbReference type="PROSITE" id="PS51217">
    <property type="entry name" value="UVRD_HELICASE_CTER"/>
    <property type="match status" value="1"/>
</dbReference>
<keyword evidence="5 11" id="KW-0067">ATP-binding</keyword>
<evidence type="ECO:0000256" key="7">
    <source>
        <dbReference type="ARBA" id="ARBA00023235"/>
    </source>
</evidence>
<evidence type="ECO:0000256" key="1">
    <source>
        <dbReference type="ARBA" id="ARBA00009922"/>
    </source>
</evidence>
<dbReference type="eggNOG" id="COG0210">
    <property type="taxonomic scope" value="Bacteria"/>
</dbReference>
<dbReference type="InterPro" id="IPR000212">
    <property type="entry name" value="DNA_helicase_UvrD/REP"/>
</dbReference>
<evidence type="ECO:0000256" key="11">
    <source>
        <dbReference type="PROSITE-ProRule" id="PRU00560"/>
    </source>
</evidence>
<dbReference type="InterPro" id="IPR014017">
    <property type="entry name" value="DNA_helicase_UvrD-like_C"/>
</dbReference>
<protein>
    <recommendedName>
        <fullName evidence="9">DNA 3'-5' helicase</fullName>
        <ecNumber evidence="9">5.6.2.4</ecNumber>
    </recommendedName>
</protein>
<reference evidence="15 16" key="1">
    <citation type="journal article" date="2011" name="Stand. Genomic Sci.">
        <title>Non-contiguous finished genome sequence and contextual data of the filamentous soil bacterium Ktedonobacter racemifer type strain (SOSP1-21).</title>
        <authorList>
            <person name="Chang Y.J."/>
            <person name="Land M."/>
            <person name="Hauser L."/>
            <person name="Chertkov O."/>
            <person name="Del Rio T.G."/>
            <person name="Nolan M."/>
            <person name="Copeland A."/>
            <person name="Tice H."/>
            <person name="Cheng J.F."/>
            <person name="Lucas S."/>
            <person name="Han C."/>
            <person name="Goodwin L."/>
            <person name="Pitluck S."/>
            <person name="Ivanova N."/>
            <person name="Ovchinikova G."/>
            <person name="Pati A."/>
            <person name="Chen A."/>
            <person name="Palaniappan K."/>
            <person name="Mavromatis K."/>
            <person name="Liolios K."/>
            <person name="Brettin T."/>
            <person name="Fiebig A."/>
            <person name="Rohde M."/>
            <person name="Abt B."/>
            <person name="Goker M."/>
            <person name="Detter J.C."/>
            <person name="Woyke T."/>
            <person name="Bristow J."/>
            <person name="Eisen J.A."/>
            <person name="Markowitz V."/>
            <person name="Hugenholtz P."/>
            <person name="Kyrpides N.C."/>
            <person name="Klenk H.P."/>
            <person name="Lapidus A."/>
        </authorList>
    </citation>
    <scope>NUCLEOTIDE SEQUENCE [LARGE SCALE GENOMIC DNA]</scope>
    <source>
        <strain evidence="16">DSM 44963</strain>
    </source>
</reference>
<dbReference type="PANTHER" id="PTHR11070">
    <property type="entry name" value="UVRD / RECB / PCRA DNA HELICASE FAMILY MEMBER"/>
    <property type="match status" value="1"/>
</dbReference>
<evidence type="ECO:0000256" key="12">
    <source>
        <dbReference type="SAM" id="MobiDB-lite"/>
    </source>
</evidence>
<accession>D6TFM3</accession>
<dbReference type="Proteomes" id="UP000004508">
    <property type="component" value="Unassembled WGS sequence"/>
</dbReference>
<dbReference type="InterPro" id="IPR027417">
    <property type="entry name" value="P-loop_NTPase"/>
</dbReference>
<keyword evidence="4 11" id="KW-0347">Helicase</keyword>
<dbReference type="GO" id="GO:0005524">
    <property type="term" value="F:ATP binding"/>
    <property type="evidence" value="ECO:0007669"/>
    <property type="project" value="UniProtKB-UniRule"/>
</dbReference>
<evidence type="ECO:0000256" key="3">
    <source>
        <dbReference type="ARBA" id="ARBA00022801"/>
    </source>
</evidence>
<evidence type="ECO:0000256" key="2">
    <source>
        <dbReference type="ARBA" id="ARBA00022741"/>
    </source>
</evidence>
<keyword evidence="7" id="KW-0413">Isomerase</keyword>
<dbReference type="Pfam" id="PF00580">
    <property type="entry name" value="UvrD-helicase"/>
    <property type="match status" value="1"/>
</dbReference>
<evidence type="ECO:0000259" key="14">
    <source>
        <dbReference type="PROSITE" id="PS51217"/>
    </source>
</evidence>
<evidence type="ECO:0000256" key="8">
    <source>
        <dbReference type="ARBA" id="ARBA00034617"/>
    </source>
</evidence>
<dbReference type="InterPro" id="IPR013986">
    <property type="entry name" value="DExx_box_DNA_helicase_dom_sf"/>
</dbReference>
<feature type="domain" description="UvrD-like helicase ATP-binding" evidence="13">
    <location>
        <begin position="24"/>
        <end position="321"/>
    </location>
</feature>
<keyword evidence="16" id="KW-1185">Reference proteome</keyword>
<evidence type="ECO:0000256" key="5">
    <source>
        <dbReference type="ARBA" id="ARBA00022840"/>
    </source>
</evidence>
<dbReference type="PROSITE" id="PS51198">
    <property type="entry name" value="UVRD_HELICASE_ATP_BIND"/>
    <property type="match status" value="1"/>
</dbReference>
<dbReference type="GO" id="GO:0003677">
    <property type="term" value="F:DNA binding"/>
    <property type="evidence" value="ECO:0007669"/>
    <property type="project" value="UniProtKB-KW"/>
</dbReference>
<evidence type="ECO:0000259" key="13">
    <source>
        <dbReference type="PROSITE" id="PS51198"/>
    </source>
</evidence>
<dbReference type="OrthoDB" id="9810135at2"/>
<comment type="catalytic activity">
    <reaction evidence="10">
        <text>ATP + H2O = ADP + phosphate + H(+)</text>
        <dbReference type="Rhea" id="RHEA:13065"/>
        <dbReference type="ChEBI" id="CHEBI:15377"/>
        <dbReference type="ChEBI" id="CHEBI:15378"/>
        <dbReference type="ChEBI" id="CHEBI:30616"/>
        <dbReference type="ChEBI" id="CHEBI:43474"/>
        <dbReference type="ChEBI" id="CHEBI:456216"/>
        <dbReference type="EC" id="5.6.2.4"/>
    </reaction>
</comment>
<keyword evidence="2 11" id="KW-0547">Nucleotide-binding</keyword>
<comment type="catalytic activity">
    <reaction evidence="8">
        <text>Couples ATP hydrolysis with the unwinding of duplex DNA by translocating in the 3'-5' direction.</text>
        <dbReference type="EC" id="5.6.2.4"/>
    </reaction>
</comment>
<evidence type="ECO:0000256" key="4">
    <source>
        <dbReference type="ARBA" id="ARBA00022806"/>
    </source>
</evidence>
<evidence type="ECO:0000256" key="6">
    <source>
        <dbReference type="ARBA" id="ARBA00023125"/>
    </source>
</evidence>
<dbReference type="GO" id="GO:0016887">
    <property type="term" value="F:ATP hydrolysis activity"/>
    <property type="evidence" value="ECO:0007669"/>
    <property type="project" value="RHEA"/>
</dbReference>
<dbReference type="InParanoid" id="D6TFM3"/>
<organism evidence="15 16">
    <name type="scientific">Ktedonobacter racemifer DSM 44963</name>
    <dbReference type="NCBI Taxonomy" id="485913"/>
    <lineage>
        <taxon>Bacteria</taxon>
        <taxon>Bacillati</taxon>
        <taxon>Chloroflexota</taxon>
        <taxon>Ktedonobacteria</taxon>
        <taxon>Ktedonobacterales</taxon>
        <taxon>Ktedonobacteraceae</taxon>
        <taxon>Ktedonobacter</taxon>
    </lineage>
</organism>
<dbReference type="Gene3D" id="1.10.486.10">
    <property type="entry name" value="PCRA, domain 4"/>
    <property type="match status" value="1"/>
</dbReference>
<dbReference type="AlphaFoldDB" id="D6TFM3"/>
<evidence type="ECO:0000313" key="15">
    <source>
        <dbReference type="EMBL" id="EFH88703.1"/>
    </source>
</evidence>
<dbReference type="EMBL" id="ADVG01000001">
    <property type="protein sequence ID" value="EFH88703.1"/>
    <property type="molecule type" value="Genomic_DNA"/>
</dbReference>
<dbReference type="Pfam" id="PF13361">
    <property type="entry name" value="UvrD_C"/>
    <property type="match status" value="1"/>
</dbReference>
<feature type="region of interest" description="Disordered" evidence="12">
    <location>
        <begin position="743"/>
        <end position="765"/>
    </location>
</feature>
<dbReference type="CDD" id="cd17932">
    <property type="entry name" value="DEXQc_UvrD"/>
    <property type="match status" value="1"/>
</dbReference>
<evidence type="ECO:0000256" key="9">
    <source>
        <dbReference type="ARBA" id="ARBA00034808"/>
    </source>
</evidence>
<feature type="domain" description="UvrD-like helicase C-terminal" evidence="14">
    <location>
        <begin position="322"/>
        <end position="651"/>
    </location>
</feature>
<dbReference type="Gene3D" id="1.10.10.160">
    <property type="match status" value="1"/>
</dbReference>
<proteinExistence type="inferred from homology"/>
<gene>
    <name evidence="15" type="ORF">Krac_10191</name>
</gene>
<dbReference type="GO" id="GO:0000725">
    <property type="term" value="P:recombinational repair"/>
    <property type="evidence" value="ECO:0007669"/>
    <property type="project" value="TreeGrafter"/>
</dbReference>
<dbReference type="Gene3D" id="3.40.50.300">
    <property type="entry name" value="P-loop containing nucleotide triphosphate hydrolases"/>
    <property type="match status" value="2"/>
</dbReference>
<dbReference type="GO" id="GO:0043138">
    <property type="term" value="F:3'-5' DNA helicase activity"/>
    <property type="evidence" value="ECO:0007669"/>
    <property type="project" value="UniProtKB-EC"/>
</dbReference>
<dbReference type="InterPro" id="IPR014016">
    <property type="entry name" value="UvrD-like_ATP-bd"/>
</dbReference>
<dbReference type="PANTHER" id="PTHR11070:SF2">
    <property type="entry name" value="ATP-DEPENDENT DNA HELICASE SRS2"/>
    <property type="match status" value="1"/>
</dbReference>
<comment type="caution">
    <text evidence="15">The sequence shown here is derived from an EMBL/GenBank/DDBJ whole genome shotgun (WGS) entry which is preliminary data.</text>
</comment>
<dbReference type="CDD" id="cd18807">
    <property type="entry name" value="SF1_C_UvrD"/>
    <property type="match status" value="1"/>
</dbReference>
<dbReference type="STRING" id="485913.Krac_10191"/>
<name>D6TFM3_KTERA</name>